<keyword evidence="2" id="KW-1185">Reference proteome</keyword>
<reference evidence="1" key="2">
    <citation type="submission" date="2015-06" db="UniProtKB">
        <authorList>
            <consortium name="EnsemblPlants"/>
        </authorList>
    </citation>
    <scope>IDENTIFICATION</scope>
</reference>
<reference evidence="1" key="1">
    <citation type="journal article" date="2014" name="Genome Biol.">
        <title>Transcriptome and methylome profiling reveals relics of genome dominance in the mesopolyploid Brassica oleracea.</title>
        <authorList>
            <person name="Parkin I.A."/>
            <person name="Koh C."/>
            <person name="Tang H."/>
            <person name="Robinson S.J."/>
            <person name="Kagale S."/>
            <person name="Clarke W.E."/>
            <person name="Town C.D."/>
            <person name="Nixon J."/>
            <person name="Krishnakumar V."/>
            <person name="Bidwell S.L."/>
            <person name="Denoeud F."/>
            <person name="Belcram H."/>
            <person name="Links M.G."/>
            <person name="Just J."/>
            <person name="Clarke C."/>
            <person name="Bender T."/>
            <person name="Huebert T."/>
            <person name="Mason A.S."/>
            <person name="Pires J.C."/>
            <person name="Barker G."/>
            <person name="Moore J."/>
            <person name="Walley P.G."/>
            <person name="Manoli S."/>
            <person name="Batley J."/>
            <person name="Edwards D."/>
            <person name="Nelson M.N."/>
            <person name="Wang X."/>
            <person name="Paterson A.H."/>
            <person name="King G."/>
            <person name="Bancroft I."/>
            <person name="Chalhoub B."/>
            <person name="Sharpe A.G."/>
        </authorList>
    </citation>
    <scope>NUCLEOTIDE SEQUENCE [LARGE SCALE GENOMIC DNA]</scope>
    <source>
        <strain evidence="1">cv. TO1000</strain>
    </source>
</reference>
<sequence>ENPNFPPNPKSKIVLIPNLCLSAYNKVSVWATRAVGEIPSSNNLRLQNLVDSQLEITNTESCRIALSAKFCSEKSPPPCLSPRILIYWLQGRFMSLWAVFRLEAFITASFDKERTFRSFHDKYRRSGRARSLRSDRAPARARALRSDRAERVFCCCVAILFELLFDDSRFFRKAFRKEESITEKYLSKKVSTFFFFGDLDVNFVVTVFDPNTMHLHDKR</sequence>
<organism evidence="1 2">
    <name type="scientific">Brassica oleracea var. oleracea</name>
    <dbReference type="NCBI Taxonomy" id="109376"/>
    <lineage>
        <taxon>Eukaryota</taxon>
        <taxon>Viridiplantae</taxon>
        <taxon>Streptophyta</taxon>
        <taxon>Embryophyta</taxon>
        <taxon>Tracheophyta</taxon>
        <taxon>Spermatophyta</taxon>
        <taxon>Magnoliopsida</taxon>
        <taxon>eudicotyledons</taxon>
        <taxon>Gunneridae</taxon>
        <taxon>Pentapetalae</taxon>
        <taxon>rosids</taxon>
        <taxon>malvids</taxon>
        <taxon>Brassicales</taxon>
        <taxon>Brassicaceae</taxon>
        <taxon>Brassiceae</taxon>
        <taxon>Brassica</taxon>
    </lineage>
</organism>
<accession>A0A0D2ZQW5</accession>
<dbReference type="Proteomes" id="UP000032141">
    <property type="component" value="Unassembled WGS sequence"/>
</dbReference>
<dbReference type="AlphaFoldDB" id="A0A0D2ZQW5"/>
<dbReference type="EnsemblPlants" id="Bo00758s020.1">
    <property type="protein sequence ID" value="Bo00758s020.1"/>
    <property type="gene ID" value="Bo00758s020"/>
</dbReference>
<protein>
    <submittedName>
        <fullName evidence="1">Uncharacterized protein</fullName>
    </submittedName>
</protein>
<evidence type="ECO:0000313" key="2">
    <source>
        <dbReference type="Proteomes" id="UP000032141"/>
    </source>
</evidence>
<dbReference type="HOGENOM" id="CLU_1264420_0_0_1"/>
<name>A0A0D2ZQW5_BRAOL</name>
<evidence type="ECO:0000313" key="1">
    <source>
        <dbReference type="EnsemblPlants" id="Bo00758s020.1"/>
    </source>
</evidence>
<dbReference type="Gramene" id="Bo00758s020.1">
    <property type="protein sequence ID" value="Bo00758s020.1"/>
    <property type="gene ID" value="Bo00758s020"/>
</dbReference>
<proteinExistence type="predicted"/>